<evidence type="ECO:0000313" key="4">
    <source>
        <dbReference type="Proteomes" id="UP001601992"/>
    </source>
</evidence>
<name>A0ABW6RUB6_9NOCA</name>
<protein>
    <submittedName>
        <fullName evidence="3">NifU family protein</fullName>
    </submittedName>
</protein>
<dbReference type="InterPro" id="IPR034904">
    <property type="entry name" value="FSCA_dom_sf"/>
</dbReference>
<keyword evidence="4" id="KW-1185">Reference proteome</keyword>
<comment type="caution">
    <text evidence="3">The sequence shown here is derived from an EMBL/GenBank/DDBJ whole genome shotgun (WGS) entry which is preliminary data.</text>
</comment>
<proteinExistence type="predicted"/>
<comment type="function">
    <text evidence="1">May be involved in the formation or repair of [Fe-S] clusters present in iron-sulfur proteins.</text>
</comment>
<organism evidence="3 4">
    <name type="scientific">Nocardia jiangxiensis</name>
    <dbReference type="NCBI Taxonomy" id="282685"/>
    <lineage>
        <taxon>Bacteria</taxon>
        <taxon>Bacillati</taxon>
        <taxon>Actinomycetota</taxon>
        <taxon>Actinomycetes</taxon>
        <taxon>Mycobacteriales</taxon>
        <taxon>Nocardiaceae</taxon>
        <taxon>Nocardia</taxon>
    </lineage>
</organism>
<gene>
    <name evidence="3" type="ORF">ACFYXQ_07355</name>
</gene>
<dbReference type="Gene3D" id="3.30.300.130">
    <property type="entry name" value="Fe-S cluster assembly (FSCA)"/>
    <property type="match status" value="1"/>
</dbReference>
<dbReference type="Proteomes" id="UP001601992">
    <property type="component" value="Unassembled WGS sequence"/>
</dbReference>
<accession>A0ABW6RUB6</accession>
<evidence type="ECO:0000259" key="2">
    <source>
        <dbReference type="Pfam" id="PF01106"/>
    </source>
</evidence>
<dbReference type="SUPFAM" id="SSF117916">
    <property type="entry name" value="Fe-S cluster assembly (FSCA) domain-like"/>
    <property type="match status" value="1"/>
</dbReference>
<dbReference type="EMBL" id="JBIAQY010000002">
    <property type="protein sequence ID" value="MFF3567587.1"/>
    <property type="molecule type" value="Genomic_DNA"/>
</dbReference>
<dbReference type="Pfam" id="PF01106">
    <property type="entry name" value="NifU"/>
    <property type="match status" value="1"/>
</dbReference>
<dbReference type="InterPro" id="IPR001075">
    <property type="entry name" value="NIF_FeS_clus_asmbl_NifU_C"/>
</dbReference>
<feature type="domain" description="NIF system FeS cluster assembly NifU C-terminal" evidence="2">
    <location>
        <begin position="8"/>
        <end position="78"/>
    </location>
</feature>
<sequence>MADTVDVIREVIGLLEPMVAPDGGSIRLAEFAAEKSRLTVDYLRGSNDACSTCVLDGESLKAFIEEGLQTRGIQLTEVIVSESTPA</sequence>
<evidence type="ECO:0000256" key="1">
    <source>
        <dbReference type="ARBA" id="ARBA00049958"/>
    </source>
</evidence>
<evidence type="ECO:0000313" key="3">
    <source>
        <dbReference type="EMBL" id="MFF3567587.1"/>
    </source>
</evidence>
<reference evidence="3 4" key="1">
    <citation type="submission" date="2024-10" db="EMBL/GenBank/DDBJ databases">
        <title>The Natural Products Discovery Center: Release of the First 8490 Sequenced Strains for Exploring Actinobacteria Biosynthetic Diversity.</title>
        <authorList>
            <person name="Kalkreuter E."/>
            <person name="Kautsar S.A."/>
            <person name="Yang D."/>
            <person name="Bader C.D."/>
            <person name="Teijaro C.N."/>
            <person name="Fluegel L."/>
            <person name="Davis C.M."/>
            <person name="Simpson J.R."/>
            <person name="Lauterbach L."/>
            <person name="Steele A.D."/>
            <person name="Gui C."/>
            <person name="Meng S."/>
            <person name="Li G."/>
            <person name="Viehrig K."/>
            <person name="Ye F."/>
            <person name="Su P."/>
            <person name="Kiefer A.F."/>
            <person name="Nichols A."/>
            <person name="Cepeda A.J."/>
            <person name="Yan W."/>
            <person name="Fan B."/>
            <person name="Jiang Y."/>
            <person name="Adhikari A."/>
            <person name="Zheng C.-J."/>
            <person name="Schuster L."/>
            <person name="Cowan T.M."/>
            <person name="Smanski M.J."/>
            <person name="Chevrette M.G."/>
            <person name="De Carvalho L.P.S."/>
            <person name="Shen B."/>
        </authorList>
    </citation>
    <scope>NUCLEOTIDE SEQUENCE [LARGE SCALE GENOMIC DNA]</scope>
    <source>
        <strain evidence="3 4">NPDC002593</strain>
    </source>
</reference>
<dbReference type="RefSeq" id="WP_040825232.1">
    <property type="nucleotide sequence ID" value="NZ_JBIAQY010000002.1"/>
</dbReference>